<dbReference type="CDD" id="cd00067">
    <property type="entry name" value="GAL4"/>
    <property type="match status" value="1"/>
</dbReference>
<feature type="domain" description="Zn(2)-C6 fungal-type" evidence="9">
    <location>
        <begin position="27"/>
        <end position="59"/>
    </location>
</feature>
<feature type="region of interest" description="Disordered" evidence="8">
    <location>
        <begin position="998"/>
        <end position="1079"/>
    </location>
</feature>
<evidence type="ECO:0000256" key="2">
    <source>
        <dbReference type="ARBA" id="ARBA00022723"/>
    </source>
</evidence>
<keyword evidence="11" id="KW-1185">Reference proteome</keyword>
<feature type="region of interest" description="Disordered" evidence="8">
    <location>
        <begin position="770"/>
        <end position="793"/>
    </location>
</feature>
<dbReference type="InterPro" id="IPR052202">
    <property type="entry name" value="Yeast_MetPath_Reg"/>
</dbReference>
<feature type="region of interest" description="Disordered" evidence="8">
    <location>
        <begin position="805"/>
        <end position="845"/>
    </location>
</feature>
<dbReference type="AlphaFoldDB" id="A0AAE0WJ68"/>
<evidence type="ECO:0000256" key="5">
    <source>
        <dbReference type="ARBA" id="ARBA00023125"/>
    </source>
</evidence>
<dbReference type="PROSITE" id="PS00463">
    <property type="entry name" value="ZN2_CY6_FUNGAL_1"/>
    <property type="match status" value="1"/>
</dbReference>
<dbReference type="InterPro" id="IPR001138">
    <property type="entry name" value="Zn2Cys6_DnaBD"/>
</dbReference>
<dbReference type="Pfam" id="PF04082">
    <property type="entry name" value="Fungal_trans"/>
    <property type="match status" value="1"/>
</dbReference>
<keyword evidence="7" id="KW-0539">Nucleus</keyword>
<comment type="subcellular location">
    <subcellularLocation>
        <location evidence="1">Nucleus</location>
    </subcellularLocation>
</comment>
<dbReference type="GO" id="GO:0008270">
    <property type="term" value="F:zinc ion binding"/>
    <property type="evidence" value="ECO:0007669"/>
    <property type="project" value="InterPro"/>
</dbReference>
<feature type="region of interest" description="Disordered" evidence="8">
    <location>
        <begin position="867"/>
        <end position="889"/>
    </location>
</feature>
<proteinExistence type="predicted"/>
<dbReference type="CDD" id="cd12148">
    <property type="entry name" value="fungal_TF_MHR"/>
    <property type="match status" value="1"/>
</dbReference>
<dbReference type="GO" id="GO:0006351">
    <property type="term" value="P:DNA-templated transcription"/>
    <property type="evidence" value="ECO:0007669"/>
    <property type="project" value="InterPro"/>
</dbReference>
<evidence type="ECO:0000256" key="8">
    <source>
        <dbReference type="SAM" id="MobiDB-lite"/>
    </source>
</evidence>
<name>A0AAE0WJ68_9PEZI</name>
<dbReference type="GO" id="GO:0000981">
    <property type="term" value="F:DNA-binding transcription factor activity, RNA polymerase II-specific"/>
    <property type="evidence" value="ECO:0007669"/>
    <property type="project" value="InterPro"/>
</dbReference>
<organism evidence="10 11">
    <name type="scientific">Recurvomyces mirabilis</name>
    <dbReference type="NCBI Taxonomy" id="574656"/>
    <lineage>
        <taxon>Eukaryota</taxon>
        <taxon>Fungi</taxon>
        <taxon>Dikarya</taxon>
        <taxon>Ascomycota</taxon>
        <taxon>Pezizomycotina</taxon>
        <taxon>Dothideomycetes</taxon>
        <taxon>Dothideomycetidae</taxon>
        <taxon>Mycosphaerellales</taxon>
        <taxon>Teratosphaeriaceae</taxon>
        <taxon>Recurvomyces</taxon>
    </lineage>
</organism>
<feature type="region of interest" description="Disordered" evidence="8">
    <location>
        <begin position="98"/>
        <end position="132"/>
    </location>
</feature>
<feature type="compositionally biased region" description="Polar residues" evidence="8">
    <location>
        <begin position="816"/>
        <end position="830"/>
    </location>
</feature>
<reference evidence="10" key="1">
    <citation type="submission" date="2023-07" db="EMBL/GenBank/DDBJ databases">
        <title>Black Yeasts Isolated from many extreme environments.</title>
        <authorList>
            <person name="Coleine C."/>
            <person name="Stajich J.E."/>
            <person name="Selbmann L."/>
        </authorList>
    </citation>
    <scope>NUCLEOTIDE SEQUENCE</scope>
    <source>
        <strain evidence="10">CCFEE 5485</strain>
    </source>
</reference>
<dbReference type="SUPFAM" id="SSF57701">
    <property type="entry name" value="Zn2/Cys6 DNA-binding domain"/>
    <property type="match status" value="1"/>
</dbReference>
<evidence type="ECO:0000259" key="9">
    <source>
        <dbReference type="PROSITE" id="PS50048"/>
    </source>
</evidence>
<dbReference type="SMART" id="SM00906">
    <property type="entry name" value="Fungal_trans"/>
    <property type="match status" value="1"/>
</dbReference>
<feature type="region of interest" description="Disordered" evidence="8">
    <location>
        <begin position="620"/>
        <end position="644"/>
    </location>
</feature>
<comment type="caution">
    <text evidence="10">The sequence shown here is derived from an EMBL/GenBank/DDBJ whole genome shotgun (WGS) entry which is preliminary data.</text>
</comment>
<feature type="compositionally biased region" description="Polar residues" evidence="8">
    <location>
        <begin position="780"/>
        <end position="792"/>
    </location>
</feature>
<dbReference type="Gene3D" id="4.10.240.10">
    <property type="entry name" value="Zn(2)-C6 fungal-type DNA-binding domain"/>
    <property type="match status" value="1"/>
</dbReference>
<dbReference type="GO" id="GO:0043565">
    <property type="term" value="F:sequence-specific DNA binding"/>
    <property type="evidence" value="ECO:0007669"/>
    <property type="project" value="TreeGrafter"/>
</dbReference>
<dbReference type="GO" id="GO:0005634">
    <property type="term" value="C:nucleus"/>
    <property type="evidence" value="ECO:0007669"/>
    <property type="project" value="UniProtKB-SubCell"/>
</dbReference>
<evidence type="ECO:0000313" key="11">
    <source>
        <dbReference type="Proteomes" id="UP001274830"/>
    </source>
</evidence>
<dbReference type="InterPro" id="IPR036864">
    <property type="entry name" value="Zn2-C6_fun-type_DNA-bd_sf"/>
</dbReference>
<gene>
    <name evidence="10" type="ORF">LTR78_007826</name>
</gene>
<dbReference type="GO" id="GO:0045944">
    <property type="term" value="P:positive regulation of transcription by RNA polymerase II"/>
    <property type="evidence" value="ECO:0007669"/>
    <property type="project" value="TreeGrafter"/>
</dbReference>
<dbReference type="PANTHER" id="PTHR47782">
    <property type="entry name" value="ZN(II)2CYS6 TRANSCRIPTION FACTOR (EUROFUNG)-RELATED"/>
    <property type="match status" value="1"/>
</dbReference>
<keyword evidence="4" id="KW-0805">Transcription regulation</keyword>
<evidence type="ECO:0000256" key="1">
    <source>
        <dbReference type="ARBA" id="ARBA00004123"/>
    </source>
</evidence>
<dbReference type="EMBL" id="JAUTXT010000034">
    <property type="protein sequence ID" value="KAK3672286.1"/>
    <property type="molecule type" value="Genomic_DNA"/>
</dbReference>
<sequence>MAADDVDASTLMPLDTPPLKVSRPVAACSRCRNAKIKCDGKLPACSSCEKTGRAAECTNTNDEFARGKERSYVSTLETKIERLQARLEEARARKPSVISIPDDETSVPSRRESFSVQEPTPPGPSKAQRRNEASAIDDLVSDFGYLSVNATARDFYGFTIAMSYARLVMSACSKDPFPQGTTKALPPRYVATALIQHYLDNVFVLLPVFHQATLYTSVDRVYTRHSQEAKALDFWMVHMILAIANASNSESRGDQHHLEGIGHVCAALERAEEVLQPGAISSVQALVLLTQYAMLDPHHLDSWSLIGAASRAMVDLGLHQDPPKGASMPKAKLELRRRVFYCVFALDRSTSLVQTRAFSFSDDSTKVKIPFTKAQALSQTSPNQNGHSSGWLQSYEHALDLILLRQLQSIWYTALFQSGRGRWEEPYPYIWTTCDTLRKWFDNLSGSTSQNMRAFFELDLLYSYVYVLSPSPRVPAIDPFAAKLIFEYCIKYADLMLRLISDPSYTAPMTFYDAMRVYMTGRQFLDVLNLNAEALIQGHTPPHPPVRPSAPAPPALPRVSIPPGDNMARFNTARSLHCIKQITECLTKFGMRWGYMSWSQRYQAETAGMHEYLNQRLREMEGSDPGRRPSMWHHASSSGSVHSNPGSMGSIQFSPPQGLAPGPASYRQGSVTGFNMAGFGDFGQVQTSPPAHHWSNTPFHLQPGQPFEPQQQFYQTPFNFAEPPAAVDRHPHANAPPSLQFAGWGGYGGSSGPDTLDEENATGSEHLFEIAPFPEPPSDENISPSTKVTRGTTMEEAVEIAKQEVIARDEAKMQAPTIQSNEQEGESTQADKGVGNRGSRESISQRVLSSLSLDIPSRLSRRRKKLALQKLPTSAPRPKAPPPRPSRAMPVEQADVHTLQTGLSLGGIGVLPRPEADSMGPPPPPFQPKTQASTGPFTFSIPPTSVLPPLEGRGPALPAVASRYASQSYCPAPVMDTRRISMVEAACEFAETFEQPRPQYSPLDRVQSPRLNRFPRQIRRPDGLSDEPNISEKAKGKQPAYLAQRGTEKQNQNRPSATRQEAQPTEPAPGRTASDPIDLVSPSIVYPGLTYTWPPLWQPTPNTDFSHFTYISGAGWACHHCQTVVQRRELHSTDGKPCFTAERGSFSRAELEVEPESPQTPTRKWRRNQNLRGGRTGGGGGTETRDFARP</sequence>
<dbReference type="PROSITE" id="PS50048">
    <property type="entry name" value="ZN2_CY6_FUNGAL_2"/>
    <property type="match status" value="1"/>
</dbReference>
<evidence type="ECO:0000256" key="6">
    <source>
        <dbReference type="ARBA" id="ARBA00023163"/>
    </source>
</evidence>
<evidence type="ECO:0000313" key="10">
    <source>
        <dbReference type="EMBL" id="KAK3672286.1"/>
    </source>
</evidence>
<keyword evidence="2" id="KW-0479">Metal-binding</keyword>
<dbReference type="InterPro" id="IPR007219">
    <property type="entry name" value="XnlR_reg_dom"/>
</dbReference>
<evidence type="ECO:0000256" key="4">
    <source>
        <dbReference type="ARBA" id="ARBA00023015"/>
    </source>
</evidence>
<keyword evidence="6" id="KW-0804">Transcription</keyword>
<keyword evidence="3" id="KW-0862">Zinc</keyword>
<protein>
    <recommendedName>
        <fullName evidence="9">Zn(2)-C6 fungal-type domain-containing protein</fullName>
    </recommendedName>
</protein>
<dbReference type="Proteomes" id="UP001274830">
    <property type="component" value="Unassembled WGS sequence"/>
</dbReference>
<keyword evidence="5" id="KW-0238">DNA-binding</keyword>
<dbReference type="PANTHER" id="PTHR47782:SF2">
    <property type="entry name" value="TRANSCRIPTION FACTOR, PUTATIVE (AFU_ORTHOLOGUE AFUA_4G12570)-RELATED"/>
    <property type="match status" value="1"/>
</dbReference>
<evidence type="ECO:0000256" key="7">
    <source>
        <dbReference type="ARBA" id="ARBA00023242"/>
    </source>
</evidence>
<accession>A0AAE0WJ68</accession>
<feature type="compositionally biased region" description="Polar residues" evidence="8">
    <location>
        <begin position="1049"/>
        <end position="1063"/>
    </location>
</feature>
<feature type="region of interest" description="Disordered" evidence="8">
    <location>
        <begin position="1148"/>
        <end position="1190"/>
    </location>
</feature>
<dbReference type="SMART" id="SM00066">
    <property type="entry name" value="GAL4"/>
    <property type="match status" value="1"/>
</dbReference>
<feature type="compositionally biased region" description="Low complexity" evidence="8">
    <location>
        <begin position="633"/>
        <end position="644"/>
    </location>
</feature>
<evidence type="ECO:0000256" key="3">
    <source>
        <dbReference type="ARBA" id="ARBA00022833"/>
    </source>
</evidence>
<dbReference type="Pfam" id="PF00172">
    <property type="entry name" value="Zn_clus"/>
    <property type="match status" value="1"/>
</dbReference>